<sequence length="91" mass="9881">MPACDGKVMTDERGNDIHPCDCRFKICRDCYLDALKDTGNCPGCKEPYRSGGEYDDEGPIDLSKTGAAPALPAPTGKPDNRFSEPEQVTLD</sequence>
<feature type="region of interest" description="Disordered" evidence="1">
    <location>
        <begin position="52"/>
        <end position="91"/>
    </location>
</feature>
<evidence type="ECO:0000256" key="1">
    <source>
        <dbReference type="SAM" id="MobiDB-lite"/>
    </source>
</evidence>
<dbReference type="Pfam" id="PF14570">
    <property type="entry name" value="zf-RING_4"/>
    <property type="match status" value="1"/>
</dbReference>
<dbReference type="Proteomes" id="UP000636800">
    <property type="component" value="Chromosome 1"/>
</dbReference>
<keyword evidence="4" id="KW-1185">Reference proteome</keyword>
<evidence type="ECO:0000313" key="2">
    <source>
        <dbReference type="EMBL" id="KAG0498300.1"/>
    </source>
</evidence>
<dbReference type="SUPFAM" id="SSF57850">
    <property type="entry name" value="RING/U-box"/>
    <property type="match status" value="1"/>
</dbReference>
<dbReference type="Gene3D" id="3.30.40.10">
    <property type="entry name" value="Zinc/RING finger domain, C3HC4 (zinc finger)"/>
    <property type="match status" value="1"/>
</dbReference>
<evidence type="ECO:0000313" key="4">
    <source>
        <dbReference type="Proteomes" id="UP000636800"/>
    </source>
</evidence>
<dbReference type="EMBL" id="JADCNL010000001">
    <property type="protein sequence ID" value="KAG0498300.1"/>
    <property type="molecule type" value="Genomic_DNA"/>
</dbReference>
<dbReference type="EMBL" id="JADCNM010000001">
    <property type="protein sequence ID" value="KAG0502527.1"/>
    <property type="molecule type" value="Genomic_DNA"/>
</dbReference>
<evidence type="ECO:0000313" key="3">
    <source>
        <dbReference type="EMBL" id="KAG0502527.1"/>
    </source>
</evidence>
<evidence type="ECO:0008006" key="6">
    <source>
        <dbReference type="Google" id="ProtNLM"/>
    </source>
</evidence>
<organism evidence="3 5">
    <name type="scientific">Vanilla planifolia</name>
    <name type="common">Vanilla</name>
    <dbReference type="NCBI Taxonomy" id="51239"/>
    <lineage>
        <taxon>Eukaryota</taxon>
        <taxon>Viridiplantae</taxon>
        <taxon>Streptophyta</taxon>
        <taxon>Embryophyta</taxon>
        <taxon>Tracheophyta</taxon>
        <taxon>Spermatophyta</taxon>
        <taxon>Magnoliopsida</taxon>
        <taxon>Liliopsida</taxon>
        <taxon>Asparagales</taxon>
        <taxon>Orchidaceae</taxon>
        <taxon>Vanilloideae</taxon>
        <taxon>Vanilleae</taxon>
        <taxon>Vanilla</taxon>
    </lineage>
</organism>
<feature type="compositionally biased region" description="Low complexity" evidence="1">
    <location>
        <begin position="64"/>
        <end position="77"/>
    </location>
</feature>
<dbReference type="OrthoDB" id="779255at2759"/>
<protein>
    <recommendedName>
        <fullName evidence="6">Cellulose synthase</fullName>
    </recommendedName>
</protein>
<proteinExistence type="predicted"/>
<dbReference type="Proteomes" id="UP000639772">
    <property type="component" value="Chromosome 1"/>
</dbReference>
<name>A0A835SE26_VANPL</name>
<dbReference type="AlphaFoldDB" id="A0A835SE26"/>
<reference evidence="4 5" key="1">
    <citation type="journal article" date="2020" name="Nat. Food">
        <title>A phased Vanilla planifolia genome enables genetic improvement of flavour and production.</title>
        <authorList>
            <person name="Hasing T."/>
            <person name="Tang H."/>
            <person name="Brym M."/>
            <person name="Khazi F."/>
            <person name="Huang T."/>
            <person name="Chambers A.H."/>
        </authorList>
    </citation>
    <scope>NUCLEOTIDE SEQUENCE [LARGE SCALE GENOMIC DNA]</scope>
    <source>
        <tissue evidence="3">Leaf</tissue>
    </source>
</reference>
<accession>A0A835SE26</accession>
<comment type="caution">
    <text evidence="3">The sequence shown here is derived from an EMBL/GenBank/DDBJ whole genome shotgun (WGS) entry which is preliminary data.</text>
</comment>
<evidence type="ECO:0000313" key="5">
    <source>
        <dbReference type="Proteomes" id="UP000639772"/>
    </source>
</evidence>
<dbReference type="InterPro" id="IPR013083">
    <property type="entry name" value="Znf_RING/FYVE/PHD"/>
</dbReference>
<gene>
    <name evidence="3" type="ORF">HPP92_002599</name>
    <name evidence="2" type="ORF">HPP92_002991</name>
</gene>